<evidence type="ECO:0000259" key="7">
    <source>
        <dbReference type="Pfam" id="PF21006"/>
    </source>
</evidence>
<dbReference type="PIRSF" id="PIRSF001427">
    <property type="entry name" value="NHase_beta"/>
    <property type="match status" value="1"/>
</dbReference>
<name>A0A381UMG7_9ZZZZ</name>
<dbReference type="Gene3D" id="2.30.30.50">
    <property type="match status" value="1"/>
</dbReference>
<comment type="function">
    <text evidence="1">NHase catalyzes the hydration of various nitrile compounds to the corresponding amides.</text>
</comment>
<dbReference type="NCBIfam" id="TIGR03888">
    <property type="entry name" value="nitrile_beta"/>
    <property type="match status" value="1"/>
</dbReference>
<keyword evidence="4" id="KW-0456">Lyase</keyword>
<evidence type="ECO:0000256" key="5">
    <source>
        <dbReference type="ARBA" id="ARBA00044877"/>
    </source>
</evidence>
<dbReference type="EMBL" id="UINC01006602">
    <property type="protein sequence ID" value="SVA28537.1"/>
    <property type="molecule type" value="Genomic_DNA"/>
</dbReference>
<dbReference type="InterPro" id="IPR008990">
    <property type="entry name" value="Elect_transpt_acc-like_dom_sf"/>
</dbReference>
<accession>A0A381UMG7</accession>
<feature type="domain" description="Nitrile hydratase beta subunit-like N-terminal" evidence="7">
    <location>
        <begin position="1"/>
        <end position="105"/>
    </location>
</feature>
<reference evidence="8" key="1">
    <citation type="submission" date="2018-05" db="EMBL/GenBank/DDBJ databases">
        <authorList>
            <person name="Lanie J.A."/>
            <person name="Ng W.-L."/>
            <person name="Kazmierczak K.M."/>
            <person name="Andrzejewski T.M."/>
            <person name="Davidsen T.M."/>
            <person name="Wayne K.J."/>
            <person name="Tettelin H."/>
            <person name="Glass J.I."/>
            <person name="Rusch D."/>
            <person name="Podicherti R."/>
            <person name="Tsui H.-C.T."/>
            <person name="Winkler M.E."/>
        </authorList>
    </citation>
    <scope>NUCLEOTIDE SEQUENCE</scope>
</reference>
<evidence type="ECO:0000256" key="2">
    <source>
        <dbReference type="ARBA" id="ARBA00009098"/>
    </source>
</evidence>
<evidence type="ECO:0000313" key="8">
    <source>
        <dbReference type="EMBL" id="SVA28537.1"/>
    </source>
</evidence>
<evidence type="ECO:0000256" key="1">
    <source>
        <dbReference type="ARBA" id="ARBA00004042"/>
    </source>
</evidence>
<dbReference type="Pfam" id="PF21006">
    <property type="entry name" value="NHase_beta_N"/>
    <property type="match status" value="1"/>
</dbReference>
<evidence type="ECO:0000259" key="6">
    <source>
        <dbReference type="Pfam" id="PF02211"/>
    </source>
</evidence>
<protein>
    <recommendedName>
        <fullName evidence="3">nitrile hydratase</fullName>
        <ecNumber evidence="3">4.2.1.84</ecNumber>
    </recommendedName>
</protein>
<dbReference type="InterPro" id="IPR049054">
    <property type="entry name" value="CN_hydtase_beta-like_N"/>
</dbReference>
<proteinExistence type="inferred from homology"/>
<dbReference type="Gene3D" id="1.10.472.20">
    <property type="entry name" value="Nitrile hydratase, beta subunit"/>
    <property type="match status" value="1"/>
</dbReference>
<comment type="catalytic activity">
    <reaction evidence="5">
        <text>an aliphatic primary amide = an aliphatic nitrile + H2O</text>
        <dbReference type="Rhea" id="RHEA:12673"/>
        <dbReference type="ChEBI" id="CHEBI:15377"/>
        <dbReference type="ChEBI" id="CHEBI:65285"/>
        <dbReference type="ChEBI" id="CHEBI:80291"/>
        <dbReference type="EC" id="4.2.1.84"/>
    </reaction>
</comment>
<gene>
    <name evidence="8" type="ORF">METZ01_LOCUS81391</name>
</gene>
<dbReference type="GO" id="GO:0046914">
    <property type="term" value="F:transition metal ion binding"/>
    <property type="evidence" value="ECO:0007669"/>
    <property type="project" value="InterPro"/>
</dbReference>
<comment type="similarity">
    <text evidence="2">Belongs to the nitrile hydratase subunit beta family.</text>
</comment>
<dbReference type="InterPro" id="IPR003168">
    <property type="entry name" value="Nitrile_hydratase_bsu"/>
</dbReference>
<dbReference type="Pfam" id="PF02211">
    <property type="entry name" value="NHase_beta_C"/>
    <property type="match status" value="1"/>
</dbReference>
<evidence type="ECO:0000256" key="3">
    <source>
        <dbReference type="ARBA" id="ARBA00013079"/>
    </source>
</evidence>
<organism evidence="8">
    <name type="scientific">marine metagenome</name>
    <dbReference type="NCBI Taxonomy" id="408172"/>
    <lineage>
        <taxon>unclassified sequences</taxon>
        <taxon>metagenomes</taxon>
        <taxon>ecological metagenomes</taxon>
    </lineage>
</organism>
<dbReference type="AlphaFoldDB" id="A0A381UMG7"/>
<dbReference type="InterPro" id="IPR024690">
    <property type="entry name" value="CN_hydtase_beta_dom_C"/>
</dbReference>
<dbReference type="EC" id="4.2.1.84" evidence="3"/>
<dbReference type="InterPro" id="IPR042262">
    <property type="entry name" value="CN_hydtase_beta_C"/>
</dbReference>
<sequence>MNGWHDLGGMHGFGPILPNCNCDEPVFQDRWEARVFALTVAVEYLDKWNLDESRYAIEDQHPVDYLKNSYYENWLISLERLMVEKDLITNNELASGAMDVNATRNEFVPLHVSEVKRYIYEGGATRMDIKSSPQFEIGDMVSVANVNSLGHTRLPRYVRGKRGVVHEYHGAHVFPDQNALGTRIGQHLYSVYFTAAEIWGNVREANFGVNVDLWEPYLEVI</sequence>
<dbReference type="SUPFAM" id="SSF50090">
    <property type="entry name" value="Electron transport accessory proteins"/>
    <property type="match status" value="1"/>
</dbReference>
<dbReference type="GO" id="GO:0018822">
    <property type="term" value="F:nitrile hydratase activity"/>
    <property type="evidence" value="ECO:0007669"/>
    <property type="project" value="UniProtKB-EC"/>
</dbReference>
<feature type="domain" description="Nitrile hydratase beta subunit" evidence="6">
    <location>
        <begin position="126"/>
        <end position="219"/>
    </location>
</feature>
<evidence type="ECO:0000256" key="4">
    <source>
        <dbReference type="ARBA" id="ARBA00023239"/>
    </source>
</evidence>